<evidence type="ECO:0000256" key="3">
    <source>
        <dbReference type="ARBA" id="ARBA00006332"/>
    </source>
</evidence>
<evidence type="ECO:0000256" key="5">
    <source>
        <dbReference type="ARBA" id="ARBA00022454"/>
    </source>
</evidence>
<dbReference type="PANTHER" id="PTHR14865:SF2">
    <property type="entry name" value="CST COMPLEX SUBUNIT CTC1"/>
    <property type="match status" value="1"/>
</dbReference>
<evidence type="ECO:0000256" key="2">
    <source>
        <dbReference type="ARBA" id="ARBA00004574"/>
    </source>
</evidence>
<keyword evidence="8" id="KW-0539">Nucleus</keyword>
<evidence type="ECO:0000256" key="7">
    <source>
        <dbReference type="ARBA" id="ARBA00023125"/>
    </source>
</evidence>
<feature type="region of interest" description="Disordered" evidence="9">
    <location>
        <begin position="24"/>
        <end position="76"/>
    </location>
</feature>
<protein>
    <recommendedName>
        <fullName evidence="4">CST complex subunit CTC1</fullName>
    </recommendedName>
</protein>
<accession>A0AAV0RKW7</accession>
<dbReference type="InterPro" id="IPR042617">
    <property type="entry name" value="CTC1-like"/>
</dbReference>
<reference evidence="10" key="1">
    <citation type="submission" date="2022-08" db="EMBL/GenBank/DDBJ databases">
        <authorList>
            <person name="Gutierrez-Valencia J."/>
        </authorList>
    </citation>
    <scope>NUCLEOTIDE SEQUENCE</scope>
</reference>
<evidence type="ECO:0000256" key="8">
    <source>
        <dbReference type="ARBA" id="ARBA00023242"/>
    </source>
</evidence>
<feature type="compositionally biased region" description="Pro residues" evidence="9">
    <location>
        <begin position="53"/>
        <end position="63"/>
    </location>
</feature>
<dbReference type="GO" id="GO:1990879">
    <property type="term" value="C:CST complex"/>
    <property type="evidence" value="ECO:0007669"/>
    <property type="project" value="TreeGrafter"/>
</dbReference>
<dbReference type="InterPro" id="IPR028262">
    <property type="entry name" value="CTC1_plant"/>
</dbReference>
<dbReference type="Proteomes" id="UP001154282">
    <property type="component" value="Unassembled WGS sequence"/>
</dbReference>
<evidence type="ECO:0000256" key="6">
    <source>
        <dbReference type="ARBA" id="ARBA00022895"/>
    </source>
</evidence>
<keyword evidence="7" id="KW-0238">DNA-binding</keyword>
<organism evidence="10 11">
    <name type="scientific">Linum tenue</name>
    <dbReference type="NCBI Taxonomy" id="586396"/>
    <lineage>
        <taxon>Eukaryota</taxon>
        <taxon>Viridiplantae</taxon>
        <taxon>Streptophyta</taxon>
        <taxon>Embryophyta</taxon>
        <taxon>Tracheophyta</taxon>
        <taxon>Spermatophyta</taxon>
        <taxon>Magnoliopsida</taxon>
        <taxon>eudicotyledons</taxon>
        <taxon>Gunneridae</taxon>
        <taxon>Pentapetalae</taxon>
        <taxon>rosids</taxon>
        <taxon>fabids</taxon>
        <taxon>Malpighiales</taxon>
        <taxon>Linaceae</taxon>
        <taxon>Linum</taxon>
    </lineage>
</organism>
<sequence>MEAESPELVLTISELVSRGRAFTAASSLGSSPAGASVSHSSLVGKLDDENPRPKPPPPPPPRKPFLNPTGTNPSPRVLEPLNRAAILIGTITLPPESLHCPHRSCFQFSDDSSASVCCDVLDFRVQLVGRRIRVLAWNFLPLRHGNGGFLEIVRWDFLESGCVLSRCTNVDPIPLISSLPSAPPPPPPPQEGKSKACYSIHGPVDSVSPVSDVPCSTGTLKAQKLRGFIARIMVCLCQLCSCKEVTKVLQNVAKKEDHRFTEAKFVYFVGASSCWQPVIMKLVGSVIMLSGLKKKLVFIGEKESQLMFVTTENSTLQLPKLYRKWLLFPETPIKGRGERGVYSGIIRGIYMQGMVMELDKEVWLLLTDHFLTLPHSLRVGAVISVKNAHFVNPKFHWTKMLILGTCIKSNISVESFSPLDTRCLMVSQSQSQLGIFIESLRFSVKLWALVTVACFQKKFGGTLSEKEIVGSKNHGVFSELCTHCANGCGSQPYIENLKLVVPISILLHNCEVLWTESQFQLENNHDTSSGSSHSSLFPDQMPSCQPLRRVFSSEEIGFFLLGNLKISSASGRLQLVDATGSIDAIVPDLPSTWNINTIYKVVNFSIIVEGKPNSPCQSELLHHRSISCRHIFHLTPSARETNLSVYAYFCLRNAGCQNGPFYHSLCSSDSSKELQSGNFHVLLVTHKHPLVQKFQGVPVISDGCTAFAEAIVLSWELFLSGKDGNRHSSKLSNNEMNACSQHGGYPNKKYKSDAISGHSDVSLPTDNPRYFGNEQNCYSSSVSDSTNSTCSNLISPEIFCSATIRTASSDNLDVLGKFCTQCNMKNRVNHEPRTQKVLLEFDSTNNFKYQLLQIGVFYIIKHHAEDCLCASKGCNKFSSGKVLVNSNIHLWSLSFSADEGFPNNKLSKYPSPRDGTSCNGDSQAGDDIELLLRNKTFSSPEICADVCLYLPASVICVLEAKHKESIGLLSVPFDKDENLGDMSGIFHVGRLISISGCVISIHGLDCDCPHLNSGNELTDGIPQARAFQGIKSSVHMLVLVDDQMVCIIGSVSRQSYPVGFGPGVTASFYRVLKSRGSNRLMLTPVSFIVVNSIRVAPELDADKAANNTLVTKAFTVDESASNPLVTKNFSTSSLNNVTFGMLSELHQFLDSKPMRFNCRVVSIHVLVLEKRRKRESLNPNVHSVAHFLDIPLAGFLLDDGSSSCFCWASGQRAATLLRLHEELSLRALGGYSLKWMAMGNGPFRSIMHHLERIVNKHNRVTIKNCGPPADSCYQDLTVSVSSGSTLSAFDEYFLKFIAFNSCFGSILAVAGSLMDANTVVELETEQLKHTGTTIPAGQNMWASEVCFPDTLTDARRMMQELLDS</sequence>
<evidence type="ECO:0000313" key="10">
    <source>
        <dbReference type="EMBL" id="CAI0558269.1"/>
    </source>
</evidence>
<evidence type="ECO:0000256" key="4">
    <source>
        <dbReference type="ARBA" id="ARBA00016175"/>
    </source>
</evidence>
<dbReference type="GO" id="GO:0003697">
    <property type="term" value="F:single-stranded DNA binding"/>
    <property type="evidence" value="ECO:0007669"/>
    <property type="project" value="TreeGrafter"/>
</dbReference>
<name>A0AAV0RKW7_9ROSI</name>
<dbReference type="GO" id="GO:0010833">
    <property type="term" value="P:telomere maintenance via telomere lengthening"/>
    <property type="evidence" value="ECO:0007669"/>
    <property type="project" value="TreeGrafter"/>
</dbReference>
<keyword evidence="6" id="KW-0779">Telomere</keyword>
<keyword evidence="11" id="KW-1185">Reference proteome</keyword>
<keyword evidence="5" id="KW-0158">Chromosome</keyword>
<evidence type="ECO:0000256" key="9">
    <source>
        <dbReference type="SAM" id="MobiDB-lite"/>
    </source>
</evidence>
<dbReference type="PANTHER" id="PTHR14865">
    <property type="entry name" value="CST COMPLEX SUBUNIT CTC1"/>
    <property type="match status" value="1"/>
</dbReference>
<evidence type="ECO:0000256" key="1">
    <source>
        <dbReference type="ARBA" id="ARBA00004123"/>
    </source>
</evidence>
<dbReference type="GO" id="GO:0042162">
    <property type="term" value="F:telomeric DNA binding"/>
    <property type="evidence" value="ECO:0007669"/>
    <property type="project" value="TreeGrafter"/>
</dbReference>
<dbReference type="GO" id="GO:0045740">
    <property type="term" value="P:positive regulation of DNA replication"/>
    <property type="evidence" value="ECO:0007669"/>
    <property type="project" value="TreeGrafter"/>
</dbReference>
<comment type="subcellular location">
    <subcellularLocation>
        <location evidence="2">Chromosome</location>
        <location evidence="2">Telomere</location>
    </subcellularLocation>
    <subcellularLocation>
        <location evidence="1">Nucleus</location>
    </subcellularLocation>
</comment>
<comment type="caution">
    <text evidence="10">The sequence shown here is derived from an EMBL/GenBank/DDBJ whole genome shotgun (WGS) entry which is preliminary data.</text>
</comment>
<dbReference type="EMBL" id="CAMGYJ010000011">
    <property type="protein sequence ID" value="CAI0558269.1"/>
    <property type="molecule type" value="Genomic_DNA"/>
</dbReference>
<evidence type="ECO:0000313" key="11">
    <source>
        <dbReference type="Proteomes" id="UP001154282"/>
    </source>
</evidence>
<proteinExistence type="inferred from homology"/>
<gene>
    <name evidence="10" type="ORF">LITE_LOCUS48707</name>
</gene>
<dbReference type="Pfam" id="PF15491">
    <property type="entry name" value="CTC1_2"/>
    <property type="match status" value="1"/>
</dbReference>
<comment type="similarity">
    <text evidence="3">Belongs to the CTC1 family.</text>
</comment>
<feature type="compositionally biased region" description="Low complexity" evidence="9">
    <location>
        <begin position="24"/>
        <end position="41"/>
    </location>
</feature>